<evidence type="ECO:0000259" key="3">
    <source>
        <dbReference type="Pfam" id="PF07833"/>
    </source>
</evidence>
<dbReference type="Proteomes" id="UP000005387">
    <property type="component" value="Unassembled WGS sequence"/>
</dbReference>
<sequence>MSTHMPASQKTRSTAGSQQAPARLRRHAARKTAKRMVAAAGAFAVVFGALAVLLSWAIDPLQLYHKSWYPPVYSSEERYQNAGLARHYDYDTIILGTSMTENFLPSIVGQALGGKAMKLSIRGSTIPEQYDTANLALATDQVKTVLWGIDYFALRIGQDEAEDRFPSYMYDDSYWNDYKYWFSITPYEQLGHGIMKLVVKGEGGDLERLDNWNRWVTFDRKEVLADYRKARQQEAYYGTNEAPLADVQQAFVKYVLSVVKAHPEVQFRFYYPPYSILRHVVWQETNPVRFENQIYMRKWMFEQLSKLPNAWVYDFQGESRWTFDLDQYKDLSHHREEVNSAIAEAVGRNDSAYRITDQNVDSMNELLESQVRTYVIMEDGKVRAVPVQVNGKDVLFSTRIAADGDIFVPAKEASVALKANLEWDVQTKTLTVSKGSNVLKMTMGKSDAARDERKMEAQSPIKLIKNRLQIPLIFVSKQLGFQVERPALEPAITPILIRD</sequence>
<keyword evidence="5" id="KW-1185">Reference proteome</keyword>
<evidence type="ECO:0000256" key="2">
    <source>
        <dbReference type="SAM" id="Phobius"/>
    </source>
</evidence>
<dbReference type="AlphaFoldDB" id="E0I2Z3"/>
<keyword evidence="2" id="KW-1133">Transmembrane helix</keyword>
<dbReference type="Gene3D" id="3.30.457.10">
    <property type="entry name" value="Copper amine oxidase-like, N-terminal domain"/>
    <property type="match status" value="1"/>
</dbReference>
<proteinExistence type="predicted"/>
<dbReference type="Pfam" id="PF07833">
    <property type="entry name" value="Cu_amine_oxidN1"/>
    <property type="match status" value="1"/>
</dbReference>
<reference evidence="4 5" key="1">
    <citation type="submission" date="2010-07" db="EMBL/GenBank/DDBJ databases">
        <title>The draft genome of Paenibacillus curdlanolyticus YK9.</title>
        <authorList>
            <consortium name="US DOE Joint Genome Institute (JGI-PGF)"/>
            <person name="Lucas S."/>
            <person name="Copeland A."/>
            <person name="Lapidus A."/>
            <person name="Cheng J.-F."/>
            <person name="Bruce D."/>
            <person name="Goodwin L."/>
            <person name="Pitluck S."/>
            <person name="Land M.L."/>
            <person name="Hauser L."/>
            <person name="Chang Y.-J."/>
            <person name="Jeffries C."/>
            <person name="Anderson I.J."/>
            <person name="Johnson E."/>
            <person name="Loganathan U."/>
            <person name="Mulhopadhyay B."/>
            <person name="Kyrpides N."/>
            <person name="Woyke T.J."/>
        </authorList>
    </citation>
    <scope>NUCLEOTIDE SEQUENCE [LARGE SCALE GENOMIC DNA]</scope>
    <source>
        <strain evidence="4 5">YK9</strain>
    </source>
</reference>
<name>E0I2Z3_9BACL</name>
<keyword evidence="2" id="KW-0472">Membrane</keyword>
<dbReference type="RefSeq" id="WP_006036186.1">
    <property type="nucleotide sequence ID" value="NZ_AEDD01000001.1"/>
</dbReference>
<evidence type="ECO:0000256" key="1">
    <source>
        <dbReference type="SAM" id="MobiDB-lite"/>
    </source>
</evidence>
<feature type="domain" description="Copper amine oxidase-like N-terminal" evidence="3">
    <location>
        <begin position="388"/>
        <end position="484"/>
    </location>
</feature>
<dbReference type="EMBL" id="AEDD01000001">
    <property type="protein sequence ID" value="EFM12657.1"/>
    <property type="molecule type" value="Genomic_DNA"/>
</dbReference>
<gene>
    <name evidence="4" type="ORF">PaecuDRAFT_0168</name>
</gene>
<dbReference type="eggNOG" id="COG0103">
    <property type="taxonomic scope" value="Bacteria"/>
</dbReference>
<feature type="compositionally biased region" description="Polar residues" evidence="1">
    <location>
        <begin position="1"/>
        <end position="20"/>
    </location>
</feature>
<dbReference type="STRING" id="717606.PaecuDRAFT_0168"/>
<feature type="transmembrane region" description="Helical" evidence="2">
    <location>
        <begin position="36"/>
        <end position="58"/>
    </location>
</feature>
<dbReference type="SUPFAM" id="SSF55383">
    <property type="entry name" value="Copper amine oxidase, domain N"/>
    <property type="match status" value="1"/>
</dbReference>
<accession>E0I2Z3</accession>
<dbReference type="OrthoDB" id="996097at2"/>
<dbReference type="InterPro" id="IPR012854">
    <property type="entry name" value="Cu_amine_oxidase-like_N"/>
</dbReference>
<organism evidence="4 5">
    <name type="scientific">Paenibacillus curdlanolyticus YK9</name>
    <dbReference type="NCBI Taxonomy" id="717606"/>
    <lineage>
        <taxon>Bacteria</taxon>
        <taxon>Bacillati</taxon>
        <taxon>Bacillota</taxon>
        <taxon>Bacilli</taxon>
        <taxon>Bacillales</taxon>
        <taxon>Paenibacillaceae</taxon>
        <taxon>Paenibacillus</taxon>
    </lineage>
</organism>
<keyword evidence="2" id="KW-0812">Transmembrane</keyword>
<dbReference type="InterPro" id="IPR036582">
    <property type="entry name" value="Mao_N_sf"/>
</dbReference>
<protein>
    <submittedName>
        <fullName evidence="4">Copper amine oxidase domain protein</fullName>
    </submittedName>
</protein>
<evidence type="ECO:0000313" key="4">
    <source>
        <dbReference type="EMBL" id="EFM12657.1"/>
    </source>
</evidence>
<evidence type="ECO:0000313" key="5">
    <source>
        <dbReference type="Proteomes" id="UP000005387"/>
    </source>
</evidence>
<feature type="region of interest" description="Disordered" evidence="1">
    <location>
        <begin position="1"/>
        <end position="25"/>
    </location>
</feature>
<dbReference type="eggNOG" id="COG3409">
    <property type="taxonomic scope" value="Bacteria"/>
</dbReference>